<dbReference type="InterPro" id="IPR001680">
    <property type="entry name" value="WD40_rpt"/>
</dbReference>
<evidence type="ECO:0008006" key="7">
    <source>
        <dbReference type="Google" id="ProtNLM"/>
    </source>
</evidence>
<dbReference type="Gene3D" id="2.130.10.10">
    <property type="entry name" value="YVTN repeat-like/Quinoprotein amine dehydrogenase"/>
    <property type="match status" value="1"/>
</dbReference>
<sequence length="719" mass="80730">MSFTFLRDPSSDSRSMAAFSMIFVYYRSSDSRSMASVDEGGDQFYDSREDLSSVFDSCLSSPASRRASFREETPAKFAAGDPLHHVWIKSPGSILERRARFMKFMGLDPISNLHPDSFVPDGELREGDAIVGDFDRISIDYCAVLREDRSERVDAVPSTSQGRSSGEEFGRRAENSGDGRLLTRNSMKGSKRRGYGWLKRLGSMACIVDRKDDESGLESGIFDSVETTKFRRVRVHSYRKEFREFSAVYMGQNFRAHKGAILTMKFNPAGEYLASGGEDGVVRVWKVVECARNADDGILDDDPSCIYFNVINQSKLSPLYANRLKRFKKSRSFLKTSDPARVVVPPEIFQISSDKPLFEFHGHKGDVLDLAWSKDKYLLSCSVDKTVRLWELGCADCLQEAKIFIFPCNHEVTCVQFNPIDEKYFLSGSIDGKVRIWEIPTRRVVNWIDVRQIVTAVCYRPDGKGVVVGSMIGDCCFYDASGTYRNHNGLQLDSKVSFDGKRKSLDKKITGFQFCPSSNDKLMVTSADSVVRILEGMDVVSKYKGLRNTGTRISAAFTSDGKHIVSASEDSNVYIWGHHSRADRTLSNPKTIRSSERFASHDVRVAIPWQGFSSKNSRKSSTGVAENGFLCRFDALRNKILYFSLSSGFALSHEFFFDIFSRGSATWPEENLPPTASKALVSRSLRRKSISHSWGQVIVTAGCDGRIRSFHNYGLPVQL</sequence>
<evidence type="ECO:0000313" key="5">
    <source>
        <dbReference type="EMBL" id="KAK8963493.1"/>
    </source>
</evidence>
<dbReference type="PANTHER" id="PTHR14221">
    <property type="entry name" value="WD REPEAT DOMAIN 44"/>
    <property type="match status" value="1"/>
</dbReference>
<dbReference type="PROSITE" id="PS50082">
    <property type="entry name" value="WD_REPEATS_2"/>
    <property type="match status" value="4"/>
</dbReference>
<keyword evidence="2" id="KW-0677">Repeat</keyword>
<protein>
    <recommendedName>
        <fullName evidence="7">WD repeat-containing protein 44</fullName>
    </recommendedName>
</protein>
<evidence type="ECO:0000313" key="6">
    <source>
        <dbReference type="Proteomes" id="UP001412067"/>
    </source>
</evidence>
<accession>A0ABR2MH60</accession>
<organism evidence="5 6">
    <name type="scientific">Platanthera guangdongensis</name>
    <dbReference type="NCBI Taxonomy" id="2320717"/>
    <lineage>
        <taxon>Eukaryota</taxon>
        <taxon>Viridiplantae</taxon>
        <taxon>Streptophyta</taxon>
        <taxon>Embryophyta</taxon>
        <taxon>Tracheophyta</taxon>
        <taxon>Spermatophyta</taxon>
        <taxon>Magnoliopsida</taxon>
        <taxon>Liliopsida</taxon>
        <taxon>Asparagales</taxon>
        <taxon>Orchidaceae</taxon>
        <taxon>Orchidoideae</taxon>
        <taxon>Orchideae</taxon>
        <taxon>Orchidinae</taxon>
        <taxon>Platanthera</taxon>
    </lineage>
</organism>
<keyword evidence="1 3" id="KW-0853">WD repeat</keyword>
<dbReference type="PANTHER" id="PTHR14221:SF0">
    <property type="entry name" value="WD REPEAT-CONTAINING PROTEIN 44"/>
    <property type="match status" value="1"/>
</dbReference>
<dbReference type="PROSITE" id="PS50294">
    <property type="entry name" value="WD_REPEATS_REGION"/>
    <property type="match status" value="2"/>
</dbReference>
<dbReference type="InterPro" id="IPR015943">
    <property type="entry name" value="WD40/YVTN_repeat-like_dom_sf"/>
</dbReference>
<proteinExistence type="predicted"/>
<dbReference type="Pfam" id="PF00400">
    <property type="entry name" value="WD40"/>
    <property type="match status" value="4"/>
</dbReference>
<dbReference type="InterPro" id="IPR019775">
    <property type="entry name" value="WD40_repeat_CS"/>
</dbReference>
<dbReference type="Proteomes" id="UP001412067">
    <property type="component" value="Unassembled WGS sequence"/>
</dbReference>
<reference evidence="5 6" key="1">
    <citation type="journal article" date="2022" name="Nat. Plants">
        <title>Genomes of leafy and leafless Platanthera orchids illuminate the evolution of mycoheterotrophy.</title>
        <authorList>
            <person name="Li M.H."/>
            <person name="Liu K.W."/>
            <person name="Li Z."/>
            <person name="Lu H.C."/>
            <person name="Ye Q.L."/>
            <person name="Zhang D."/>
            <person name="Wang J.Y."/>
            <person name="Li Y.F."/>
            <person name="Zhong Z.M."/>
            <person name="Liu X."/>
            <person name="Yu X."/>
            <person name="Liu D.K."/>
            <person name="Tu X.D."/>
            <person name="Liu B."/>
            <person name="Hao Y."/>
            <person name="Liao X.Y."/>
            <person name="Jiang Y.T."/>
            <person name="Sun W.H."/>
            <person name="Chen J."/>
            <person name="Chen Y.Q."/>
            <person name="Ai Y."/>
            <person name="Zhai J.W."/>
            <person name="Wu S.S."/>
            <person name="Zhou Z."/>
            <person name="Hsiao Y.Y."/>
            <person name="Wu W.L."/>
            <person name="Chen Y.Y."/>
            <person name="Lin Y.F."/>
            <person name="Hsu J.L."/>
            <person name="Li C.Y."/>
            <person name="Wang Z.W."/>
            <person name="Zhao X."/>
            <person name="Zhong W.Y."/>
            <person name="Ma X.K."/>
            <person name="Ma L."/>
            <person name="Huang J."/>
            <person name="Chen G.Z."/>
            <person name="Huang M.Z."/>
            <person name="Huang L."/>
            <person name="Peng D.H."/>
            <person name="Luo Y.B."/>
            <person name="Zou S.Q."/>
            <person name="Chen S.P."/>
            <person name="Lan S."/>
            <person name="Tsai W.C."/>
            <person name="Van de Peer Y."/>
            <person name="Liu Z.J."/>
        </authorList>
    </citation>
    <scope>NUCLEOTIDE SEQUENCE [LARGE SCALE GENOMIC DNA]</scope>
    <source>
        <strain evidence="5">Lor288</strain>
    </source>
</reference>
<feature type="compositionally biased region" description="Basic and acidic residues" evidence="4">
    <location>
        <begin position="165"/>
        <end position="177"/>
    </location>
</feature>
<feature type="repeat" description="WD" evidence="3">
    <location>
        <begin position="360"/>
        <end position="392"/>
    </location>
</feature>
<keyword evidence="6" id="KW-1185">Reference proteome</keyword>
<feature type="repeat" description="WD" evidence="3">
    <location>
        <begin position="412"/>
        <end position="447"/>
    </location>
</feature>
<dbReference type="InterPro" id="IPR036322">
    <property type="entry name" value="WD40_repeat_dom_sf"/>
</dbReference>
<gene>
    <name evidence="5" type="ORF">KSP40_PGU009217</name>
</gene>
<dbReference type="SMART" id="SM00320">
    <property type="entry name" value="WD40"/>
    <property type="match status" value="6"/>
</dbReference>
<feature type="region of interest" description="Disordered" evidence="4">
    <location>
        <begin position="152"/>
        <end position="187"/>
    </location>
</feature>
<evidence type="ECO:0000256" key="2">
    <source>
        <dbReference type="ARBA" id="ARBA00022737"/>
    </source>
</evidence>
<dbReference type="InterPro" id="IPR040324">
    <property type="entry name" value="WDR44/Dgr2"/>
</dbReference>
<feature type="repeat" description="WD" evidence="3">
    <location>
        <begin position="254"/>
        <end position="287"/>
    </location>
</feature>
<evidence type="ECO:0000256" key="4">
    <source>
        <dbReference type="SAM" id="MobiDB-lite"/>
    </source>
</evidence>
<dbReference type="PROSITE" id="PS00678">
    <property type="entry name" value="WD_REPEATS_1"/>
    <property type="match status" value="1"/>
</dbReference>
<feature type="repeat" description="WD" evidence="3">
    <location>
        <begin position="554"/>
        <end position="576"/>
    </location>
</feature>
<dbReference type="PRINTS" id="PR00320">
    <property type="entry name" value="GPROTEINBRPT"/>
</dbReference>
<dbReference type="SUPFAM" id="SSF50978">
    <property type="entry name" value="WD40 repeat-like"/>
    <property type="match status" value="1"/>
</dbReference>
<evidence type="ECO:0000256" key="3">
    <source>
        <dbReference type="PROSITE-ProRule" id="PRU00221"/>
    </source>
</evidence>
<dbReference type="EMBL" id="JBBWWR010000007">
    <property type="protein sequence ID" value="KAK8963493.1"/>
    <property type="molecule type" value="Genomic_DNA"/>
</dbReference>
<evidence type="ECO:0000256" key="1">
    <source>
        <dbReference type="ARBA" id="ARBA00022574"/>
    </source>
</evidence>
<comment type="caution">
    <text evidence="5">The sequence shown here is derived from an EMBL/GenBank/DDBJ whole genome shotgun (WGS) entry which is preliminary data.</text>
</comment>
<dbReference type="InterPro" id="IPR020472">
    <property type="entry name" value="WD40_PAC1"/>
</dbReference>
<name>A0ABR2MH60_9ASPA</name>